<proteinExistence type="predicted"/>
<evidence type="ECO:0000256" key="1">
    <source>
        <dbReference type="SAM" id="Phobius"/>
    </source>
</evidence>
<evidence type="ECO:0000313" key="2">
    <source>
        <dbReference type="EMBL" id="KKQ24586.1"/>
    </source>
</evidence>
<accession>A0A0G0J944</accession>
<gene>
    <name evidence="2" type="ORF">US40_C0015G0017</name>
</gene>
<keyword evidence="1" id="KW-0472">Membrane</keyword>
<reference evidence="2 3" key="1">
    <citation type="journal article" date="2015" name="Nature">
        <title>rRNA introns, odd ribosomes, and small enigmatic genomes across a large radiation of phyla.</title>
        <authorList>
            <person name="Brown C.T."/>
            <person name="Hug L.A."/>
            <person name="Thomas B.C."/>
            <person name="Sharon I."/>
            <person name="Castelle C.J."/>
            <person name="Singh A."/>
            <person name="Wilkins M.J."/>
            <person name="Williams K.H."/>
            <person name="Banfield J.F."/>
        </authorList>
    </citation>
    <scope>NUCLEOTIDE SEQUENCE [LARGE SCALE GENOMIC DNA]</scope>
</reference>
<keyword evidence="1" id="KW-1133">Transmembrane helix</keyword>
<evidence type="ECO:0000313" key="3">
    <source>
        <dbReference type="Proteomes" id="UP000034917"/>
    </source>
</evidence>
<name>A0A0G0J944_9BACT</name>
<sequence length="463" mass="49263">MGKGETRRDFITLAGLSLLSLAYSGCSTAEGRDPFIFTPERAGVNCGFALGDLRGLAKANFFVAGDEEGADILSKAFLGDLATRKMSRGFKSSNHVYEASTGSMWKSDKDLAGNMKGQVALIYGVRLSLAKDGPILIKVSGSAPSVVGDQPTEKGFFPTVFVVEVGADDLVDLKLEPTPLCSDESLIKPLEHARDLLSSIGRRLGNFQFYLDRESRILEAVVIPSRYSNEAKSSLNAGSRLKRVAEDINSLAGYEGVSSASLYVNTLTSSGESSDIKLPLAAEVEIMALNQLSDGRVLAGIRPRMRSYLGRDSLQLFNDATTNLSDAMLWVDVMDLQVELERETLEEPPLTVDQGTPTLDSLEKALGTYARTPTSSPSTLVTTASPLTIDTPTATIASTATVTPTLPGSLTGYKSPTPGNTKTLTVGEHTDSTISPEISAILLSGVCGGGLLFSIALYLLNKE</sequence>
<keyword evidence="1" id="KW-0812">Transmembrane</keyword>
<comment type="caution">
    <text evidence="2">The sequence shown here is derived from an EMBL/GenBank/DDBJ whole genome shotgun (WGS) entry which is preliminary data.</text>
</comment>
<dbReference type="Proteomes" id="UP000034917">
    <property type="component" value="Unassembled WGS sequence"/>
</dbReference>
<organism evidence="2 3">
    <name type="scientific">Candidatus Roizmanbacteria bacterium GW2011_GWC2_37_13</name>
    <dbReference type="NCBI Taxonomy" id="1618486"/>
    <lineage>
        <taxon>Bacteria</taxon>
        <taxon>Candidatus Roizmaniibacteriota</taxon>
    </lineage>
</organism>
<dbReference type="AlphaFoldDB" id="A0A0G0J944"/>
<protein>
    <submittedName>
        <fullName evidence="2">Uncharacterized protein</fullName>
    </submittedName>
</protein>
<feature type="transmembrane region" description="Helical" evidence="1">
    <location>
        <begin position="438"/>
        <end position="460"/>
    </location>
</feature>
<dbReference type="EMBL" id="LBSV01000015">
    <property type="protein sequence ID" value="KKQ24586.1"/>
    <property type="molecule type" value="Genomic_DNA"/>
</dbReference>